<dbReference type="GO" id="GO:0043565">
    <property type="term" value="F:sequence-specific DNA binding"/>
    <property type="evidence" value="ECO:0007669"/>
    <property type="project" value="InterPro"/>
</dbReference>
<accession>A0A150WNR1</accession>
<dbReference type="PROSITE" id="PS50110">
    <property type="entry name" value="RESPONSE_REGULATORY"/>
    <property type="match status" value="1"/>
</dbReference>
<dbReference type="EMBL" id="LUKE01000001">
    <property type="protein sequence ID" value="KYG65947.1"/>
    <property type="molecule type" value="Genomic_DNA"/>
</dbReference>
<keyword evidence="3" id="KW-0067">ATP-binding</keyword>
<reference evidence="9 10" key="1">
    <citation type="submission" date="2016-03" db="EMBL/GenBank/DDBJ databases">
        <authorList>
            <person name="Ploux O."/>
        </authorList>
    </citation>
    <scope>NUCLEOTIDE SEQUENCE [LARGE SCALE GENOMIC DNA]</scope>
    <source>
        <strain evidence="9 10">R0</strain>
    </source>
</reference>
<dbReference type="Pfam" id="PF25601">
    <property type="entry name" value="AAA_lid_14"/>
    <property type="match status" value="1"/>
</dbReference>
<dbReference type="Gene3D" id="3.40.50.300">
    <property type="entry name" value="P-loop containing nucleotide triphosphate hydrolases"/>
    <property type="match status" value="1"/>
</dbReference>
<dbReference type="InterPro" id="IPR027417">
    <property type="entry name" value="P-loop_NTPase"/>
</dbReference>
<keyword evidence="2" id="KW-0547">Nucleotide-binding</keyword>
<sequence>MNSTKILIIDDEAPIRDVLSASLRDEGYQVFLAHDGESGLQALKEVQPDVAFLDIWMPGKYDGMEVLNQARRDFPNVEFIMISGHGTIETAVKATKLGAWDFIEKPLSMDKILIGVSNILSFQQQKEEKALLLNKLRKSIALIGEAPSIIQTKQIIARVAPTQSWILIQGEAGSGKNLVAQNIHYMSSRASRPFVDIHCGAIPEDLLESEIFGIEKGAMPGVDKAKKGKLDLATGGTLFIAEIAEMNMAAQAKLLNYLDTKKFTRVGGTEYIDHDVRVIASSSKDIEKEVKEGRFREDLYYRLNVIPFRVPALREHVEDIPVLVSYFSDNVSRESGIPKKAFSEKAIEKMLSYTWPGNVRELKNFIERVYILTPGEFVDVHDLRFAGLVDAADEKSMVMEDMSTFREARAQFEKEYLLRKISENHGNISKTAEVIGLERSYLHRKIKAYGIDTKDN</sequence>
<dbReference type="RefSeq" id="WP_061833507.1">
    <property type="nucleotide sequence ID" value="NZ_LUKE01000001.1"/>
</dbReference>
<organism evidence="9 10">
    <name type="scientific">Bdellovibrio bacteriovorus</name>
    <dbReference type="NCBI Taxonomy" id="959"/>
    <lineage>
        <taxon>Bacteria</taxon>
        <taxon>Pseudomonadati</taxon>
        <taxon>Bdellovibrionota</taxon>
        <taxon>Bdellovibrionia</taxon>
        <taxon>Bdellovibrionales</taxon>
        <taxon>Pseudobdellovibrionaceae</taxon>
        <taxon>Bdellovibrio</taxon>
    </lineage>
</organism>
<dbReference type="AlphaFoldDB" id="A0A150WNR1"/>
<dbReference type="PANTHER" id="PTHR32071:SF17">
    <property type="entry name" value="TRANSCRIPTIONAL REGULATOR (NTRC FAMILY)"/>
    <property type="match status" value="1"/>
</dbReference>
<dbReference type="PROSITE" id="PS50045">
    <property type="entry name" value="SIGMA54_INTERACT_4"/>
    <property type="match status" value="1"/>
</dbReference>
<dbReference type="FunFam" id="3.40.50.300:FF:000006">
    <property type="entry name" value="DNA-binding transcriptional regulator NtrC"/>
    <property type="match status" value="1"/>
</dbReference>
<dbReference type="SUPFAM" id="SSF52540">
    <property type="entry name" value="P-loop containing nucleoside triphosphate hydrolases"/>
    <property type="match status" value="1"/>
</dbReference>
<dbReference type="PANTHER" id="PTHR32071">
    <property type="entry name" value="TRANSCRIPTIONAL REGULATORY PROTEIN"/>
    <property type="match status" value="1"/>
</dbReference>
<keyword evidence="5" id="KW-0804">Transcription</keyword>
<feature type="modified residue" description="4-aspartylphosphate" evidence="6">
    <location>
        <position position="54"/>
    </location>
</feature>
<protein>
    <submittedName>
        <fullName evidence="9">Fis family transcriptional regulator</fullName>
    </submittedName>
</protein>
<evidence type="ECO:0000256" key="1">
    <source>
        <dbReference type="ARBA" id="ARBA00022553"/>
    </source>
</evidence>
<dbReference type="Pfam" id="PF02954">
    <property type="entry name" value="HTH_8"/>
    <property type="match status" value="1"/>
</dbReference>
<dbReference type="PRINTS" id="PR01590">
    <property type="entry name" value="HTHFIS"/>
</dbReference>
<dbReference type="OrthoDB" id="5728154at2"/>
<dbReference type="SUPFAM" id="SSF46689">
    <property type="entry name" value="Homeodomain-like"/>
    <property type="match status" value="1"/>
</dbReference>
<dbReference type="CDD" id="cd17550">
    <property type="entry name" value="REC_NtrX-like"/>
    <property type="match status" value="1"/>
</dbReference>
<feature type="domain" description="Response regulatory" evidence="8">
    <location>
        <begin position="5"/>
        <end position="120"/>
    </location>
</feature>
<dbReference type="CDD" id="cd00009">
    <property type="entry name" value="AAA"/>
    <property type="match status" value="1"/>
</dbReference>
<evidence type="ECO:0000256" key="2">
    <source>
        <dbReference type="ARBA" id="ARBA00022741"/>
    </source>
</evidence>
<evidence type="ECO:0000256" key="6">
    <source>
        <dbReference type="PROSITE-ProRule" id="PRU00169"/>
    </source>
</evidence>
<dbReference type="InterPro" id="IPR009057">
    <property type="entry name" value="Homeodomain-like_sf"/>
</dbReference>
<evidence type="ECO:0000259" key="7">
    <source>
        <dbReference type="PROSITE" id="PS50045"/>
    </source>
</evidence>
<dbReference type="InterPro" id="IPR058031">
    <property type="entry name" value="AAA_lid_NorR"/>
</dbReference>
<dbReference type="InterPro" id="IPR025944">
    <property type="entry name" value="Sigma_54_int_dom_CS"/>
</dbReference>
<dbReference type="GO" id="GO:0006355">
    <property type="term" value="P:regulation of DNA-templated transcription"/>
    <property type="evidence" value="ECO:0007669"/>
    <property type="project" value="InterPro"/>
</dbReference>
<evidence type="ECO:0000256" key="4">
    <source>
        <dbReference type="ARBA" id="ARBA00023015"/>
    </source>
</evidence>
<dbReference type="PROSITE" id="PS00688">
    <property type="entry name" value="SIGMA54_INTERACT_3"/>
    <property type="match status" value="1"/>
</dbReference>
<dbReference type="InterPro" id="IPR001789">
    <property type="entry name" value="Sig_transdc_resp-reg_receiver"/>
</dbReference>
<evidence type="ECO:0000259" key="8">
    <source>
        <dbReference type="PROSITE" id="PS50110"/>
    </source>
</evidence>
<proteinExistence type="predicted"/>
<evidence type="ECO:0000256" key="5">
    <source>
        <dbReference type="ARBA" id="ARBA00023163"/>
    </source>
</evidence>
<dbReference type="Pfam" id="PF00158">
    <property type="entry name" value="Sigma54_activat"/>
    <property type="match status" value="1"/>
</dbReference>
<dbReference type="InterPro" id="IPR002197">
    <property type="entry name" value="HTH_Fis"/>
</dbReference>
<evidence type="ECO:0000313" key="9">
    <source>
        <dbReference type="EMBL" id="KYG65947.1"/>
    </source>
</evidence>
<evidence type="ECO:0000256" key="3">
    <source>
        <dbReference type="ARBA" id="ARBA00022840"/>
    </source>
</evidence>
<dbReference type="SMART" id="SM00448">
    <property type="entry name" value="REC"/>
    <property type="match status" value="1"/>
</dbReference>
<gene>
    <name evidence="9" type="ORF">AZI86_02425</name>
</gene>
<dbReference type="InterPro" id="IPR002078">
    <property type="entry name" value="Sigma_54_int"/>
</dbReference>
<dbReference type="InterPro" id="IPR011006">
    <property type="entry name" value="CheY-like_superfamily"/>
</dbReference>
<dbReference type="Gene3D" id="1.10.10.60">
    <property type="entry name" value="Homeodomain-like"/>
    <property type="match status" value="1"/>
</dbReference>
<dbReference type="Proteomes" id="UP000075320">
    <property type="component" value="Unassembled WGS sequence"/>
</dbReference>
<dbReference type="GO" id="GO:0005524">
    <property type="term" value="F:ATP binding"/>
    <property type="evidence" value="ECO:0007669"/>
    <property type="project" value="UniProtKB-KW"/>
</dbReference>
<dbReference type="SUPFAM" id="SSF52172">
    <property type="entry name" value="CheY-like"/>
    <property type="match status" value="1"/>
</dbReference>
<comment type="caution">
    <text evidence="9">The sequence shown here is derived from an EMBL/GenBank/DDBJ whole genome shotgun (WGS) entry which is preliminary data.</text>
</comment>
<feature type="domain" description="Sigma-54 factor interaction" evidence="7">
    <location>
        <begin position="142"/>
        <end position="371"/>
    </location>
</feature>
<name>A0A150WNR1_BDEBC</name>
<keyword evidence="4" id="KW-0805">Transcription regulation</keyword>
<dbReference type="Pfam" id="PF00072">
    <property type="entry name" value="Response_reg"/>
    <property type="match status" value="1"/>
</dbReference>
<dbReference type="Gene3D" id="1.10.8.60">
    <property type="match status" value="1"/>
</dbReference>
<dbReference type="GO" id="GO:0000160">
    <property type="term" value="P:phosphorelay signal transduction system"/>
    <property type="evidence" value="ECO:0007669"/>
    <property type="project" value="InterPro"/>
</dbReference>
<keyword evidence="1 6" id="KW-0597">Phosphoprotein</keyword>
<dbReference type="Gene3D" id="3.40.50.2300">
    <property type="match status" value="1"/>
</dbReference>
<keyword evidence="10" id="KW-1185">Reference proteome</keyword>
<evidence type="ECO:0000313" key="10">
    <source>
        <dbReference type="Proteomes" id="UP000075320"/>
    </source>
</evidence>